<protein>
    <submittedName>
        <fullName evidence="2">GNAT family N-acetyltransferase</fullName>
    </submittedName>
</protein>
<keyword evidence="3" id="KW-1185">Reference proteome</keyword>
<comment type="caution">
    <text evidence="2">The sequence shown here is derived from an EMBL/GenBank/DDBJ whole genome shotgun (WGS) entry which is preliminary data.</text>
</comment>
<evidence type="ECO:0000313" key="2">
    <source>
        <dbReference type="EMBL" id="TKT00947.1"/>
    </source>
</evidence>
<dbReference type="Gene3D" id="3.40.630.30">
    <property type="match status" value="1"/>
</dbReference>
<dbReference type="PROSITE" id="PS51186">
    <property type="entry name" value="GNAT"/>
    <property type="match status" value="1"/>
</dbReference>
<dbReference type="InterPro" id="IPR051908">
    <property type="entry name" value="Ribosomal_N-acetyltransferase"/>
</dbReference>
<proteinExistence type="predicted"/>
<gene>
    <name evidence="2" type="ORF">E4U91_13010</name>
</gene>
<dbReference type="SUPFAM" id="SSF55729">
    <property type="entry name" value="Acyl-CoA N-acyltransferases (Nat)"/>
    <property type="match status" value="1"/>
</dbReference>
<accession>A0A4U5WGB7</accession>
<dbReference type="GO" id="GO:1990189">
    <property type="term" value="F:protein N-terminal-serine acetyltransferase activity"/>
    <property type="evidence" value="ECO:0007669"/>
    <property type="project" value="TreeGrafter"/>
</dbReference>
<dbReference type="PANTHER" id="PTHR43441">
    <property type="entry name" value="RIBOSOMAL-PROTEIN-SERINE ACETYLTRANSFERASE"/>
    <property type="match status" value="1"/>
</dbReference>
<reference evidence="2 3" key="1">
    <citation type="submission" date="2019-04" db="EMBL/GenBank/DDBJ databases">
        <title>Streptomyces lasaliensis sp. nov., an Actinomycete isolated from soil which produces the polyether antibiotic lasalocid.</title>
        <authorList>
            <person name="Erwin G."/>
            <person name="Haber C."/>
        </authorList>
    </citation>
    <scope>NUCLEOTIDE SEQUENCE [LARGE SCALE GENOMIC DNA]</scope>
    <source>
        <strain evidence="2 3">X-537</strain>
    </source>
</reference>
<name>A0A4U5WGB7_STRLS</name>
<dbReference type="OrthoDB" id="4403558at2"/>
<dbReference type="PANTHER" id="PTHR43441:SF10">
    <property type="entry name" value="ACETYLTRANSFERASE"/>
    <property type="match status" value="1"/>
</dbReference>
<dbReference type="InterPro" id="IPR016181">
    <property type="entry name" value="Acyl_CoA_acyltransferase"/>
</dbReference>
<dbReference type="RefSeq" id="WP_137307007.1">
    <property type="nucleotide sequence ID" value="NZ_SZNQ01000001.1"/>
</dbReference>
<dbReference type="InterPro" id="IPR000182">
    <property type="entry name" value="GNAT_dom"/>
</dbReference>
<dbReference type="EMBL" id="SZNQ01000001">
    <property type="protein sequence ID" value="TKT00947.1"/>
    <property type="molecule type" value="Genomic_DNA"/>
</dbReference>
<dbReference type="CDD" id="cd04301">
    <property type="entry name" value="NAT_SF"/>
    <property type="match status" value="1"/>
</dbReference>
<sequence>MRPEPIVTARLDLLPLRPDHAAEMAAVLADPELYAFIGGSPATPDELRRRYERLAAGSPDPAVSWCNWVVRAREEGALVGTVQATVTPGAGRAEVAWVVGTPWQGRGYAAEAARSLVGRLRERGVRTVVAHIHPGHHASAAVAGAAGLAPTDEQQDGETRWRLDLP</sequence>
<evidence type="ECO:0000313" key="3">
    <source>
        <dbReference type="Proteomes" id="UP000305929"/>
    </source>
</evidence>
<dbReference type="AlphaFoldDB" id="A0A4U5WGB7"/>
<dbReference type="GO" id="GO:0005737">
    <property type="term" value="C:cytoplasm"/>
    <property type="evidence" value="ECO:0007669"/>
    <property type="project" value="TreeGrafter"/>
</dbReference>
<dbReference type="Proteomes" id="UP000305929">
    <property type="component" value="Unassembled WGS sequence"/>
</dbReference>
<dbReference type="GO" id="GO:0008999">
    <property type="term" value="F:protein-N-terminal-alanine acetyltransferase activity"/>
    <property type="evidence" value="ECO:0007669"/>
    <property type="project" value="TreeGrafter"/>
</dbReference>
<feature type="domain" description="N-acetyltransferase" evidence="1">
    <location>
        <begin position="11"/>
        <end position="166"/>
    </location>
</feature>
<organism evidence="2 3">
    <name type="scientific">Streptomyces lasalocidi</name>
    <name type="common">Streptomyces lasaliensis</name>
    <dbReference type="NCBI Taxonomy" id="324833"/>
    <lineage>
        <taxon>Bacteria</taxon>
        <taxon>Bacillati</taxon>
        <taxon>Actinomycetota</taxon>
        <taxon>Actinomycetes</taxon>
        <taxon>Kitasatosporales</taxon>
        <taxon>Streptomycetaceae</taxon>
        <taxon>Streptomyces</taxon>
    </lineage>
</organism>
<dbReference type="Pfam" id="PF13302">
    <property type="entry name" value="Acetyltransf_3"/>
    <property type="match status" value="1"/>
</dbReference>
<evidence type="ECO:0000259" key="1">
    <source>
        <dbReference type="PROSITE" id="PS51186"/>
    </source>
</evidence>
<keyword evidence="2" id="KW-0808">Transferase</keyword>